<dbReference type="SUPFAM" id="SSF90229">
    <property type="entry name" value="CCCH zinc finger"/>
    <property type="match status" value="1"/>
</dbReference>
<protein>
    <recommendedName>
        <fullName evidence="8">C3H1-type domain-containing protein</fullName>
    </recommendedName>
</protein>
<feature type="zinc finger region" description="C3H1-type" evidence="6">
    <location>
        <begin position="365"/>
        <end position="394"/>
    </location>
</feature>
<evidence type="ECO:0000256" key="5">
    <source>
        <dbReference type="ARBA" id="ARBA00023125"/>
    </source>
</evidence>
<dbReference type="InterPro" id="IPR000571">
    <property type="entry name" value="Znf_CCCH"/>
</dbReference>
<feature type="domain" description="C3H1-type" evidence="8">
    <location>
        <begin position="328"/>
        <end position="354"/>
    </location>
</feature>
<dbReference type="PANTHER" id="PTHR12547:SF150">
    <property type="entry name" value="ZINC FINGER CCCH DOMAIN-CONTAINING PROTEIN 47"/>
    <property type="match status" value="1"/>
</dbReference>
<dbReference type="PROSITE" id="PS50103">
    <property type="entry name" value="ZF_C3H1"/>
    <property type="match status" value="2"/>
</dbReference>
<evidence type="ECO:0000259" key="8">
    <source>
        <dbReference type="PROSITE" id="PS50103"/>
    </source>
</evidence>
<feature type="region of interest" description="Disordered" evidence="7">
    <location>
        <begin position="1"/>
        <end position="287"/>
    </location>
</feature>
<dbReference type="EnsemblPlants" id="OMERI04G02430.1">
    <property type="protein sequence ID" value="OMERI04G02430.1"/>
    <property type="gene ID" value="OMERI04G02430"/>
</dbReference>
<accession>A0A0E0DAQ8</accession>
<dbReference type="InterPro" id="IPR045877">
    <property type="entry name" value="ZFP36-like"/>
</dbReference>
<dbReference type="GO" id="GO:0051252">
    <property type="term" value="P:regulation of RNA metabolic process"/>
    <property type="evidence" value="ECO:0007669"/>
    <property type="project" value="UniProtKB-ARBA"/>
</dbReference>
<dbReference type="AlphaFoldDB" id="A0A0E0DAQ8"/>
<dbReference type="GO" id="GO:0008270">
    <property type="term" value="F:zinc ion binding"/>
    <property type="evidence" value="ECO:0007669"/>
    <property type="project" value="UniProtKB-KW"/>
</dbReference>
<keyword evidence="4 6" id="KW-0862">Zinc</keyword>
<keyword evidence="5" id="KW-0238">DNA-binding</keyword>
<evidence type="ECO:0000256" key="7">
    <source>
        <dbReference type="SAM" id="MobiDB-lite"/>
    </source>
</evidence>
<evidence type="ECO:0000256" key="4">
    <source>
        <dbReference type="ARBA" id="ARBA00022833"/>
    </source>
</evidence>
<evidence type="ECO:0000313" key="10">
    <source>
        <dbReference type="Proteomes" id="UP000008021"/>
    </source>
</evidence>
<feature type="compositionally biased region" description="Low complexity" evidence="7">
    <location>
        <begin position="265"/>
        <end position="279"/>
    </location>
</feature>
<dbReference type="SMART" id="SM00356">
    <property type="entry name" value="ZnF_C3H1"/>
    <property type="match status" value="2"/>
</dbReference>
<dbReference type="InterPro" id="IPR036855">
    <property type="entry name" value="Znf_CCCH_sf"/>
</dbReference>
<name>A0A0E0DAQ8_9ORYZ</name>
<dbReference type="PANTHER" id="PTHR12547">
    <property type="entry name" value="CCCH ZINC FINGER/TIS11-RELATED"/>
    <property type="match status" value="1"/>
</dbReference>
<dbReference type="HOGENOM" id="CLU_700922_0_0_1"/>
<keyword evidence="2" id="KW-0677">Repeat</keyword>
<dbReference type="GO" id="GO:0003677">
    <property type="term" value="F:DNA binding"/>
    <property type="evidence" value="ECO:0007669"/>
    <property type="project" value="UniProtKB-KW"/>
</dbReference>
<dbReference type="GO" id="GO:0003729">
    <property type="term" value="F:mRNA binding"/>
    <property type="evidence" value="ECO:0007669"/>
    <property type="project" value="InterPro"/>
</dbReference>
<dbReference type="GO" id="GO:0010468">
    <property type="term" value="P:regulation of gene expression"/>
    <property type="evidence" value="ECO:0007669"/>
    <property type="project" value="UniProtKB-ARBA"/>
</dbReference>
<evidence type="ECO:0000256" key="6">
    <source>
        <dbReference type="PROSITE-ProRule" id="PRU00723"/>
    </source>
</evidence>
<evidence type="ECO:0000256" key="1">
    <source>
        <dbReference type="ARBA" id="ARBA00022723"/>
    </source>
</evidence>
<feature type="compositionally biased region" description="Basic and acidic residues" evidence="7">
    <location>
        <begin position="183"/>
        <end position="211"/>
    </location>
</feature>
<dbReference type="Pfam" id="PF00642">
    <property type="entry name" value="zf-CCCH"/>
    <property type="match status" value="1"/>
</dbReference>
<feature type="zinc finger region" description="C3H1-type" evidence="6">
    <location>
        <begin position="328"/>
        <end position="354"/>
    </location>
</feature>
<dbReference type="Gramene" id="OMERI04G02430.1">
    <property type="protein sequence ID" value="OMERI04G02430.1"/>
    <property type="gene ID" value="OMERI04G02430"/>
</dbReference>
<evidence type="ECO:0000313" key="9">
    <source>
        <dbReference type="EnsemblPlants" id="OMERI04G02430.1"/>
    </source>
</evidence>
<evidence type="ECO:0000256" key="2">
    <source>
        <dbReference type="ARBA" id="ARBA00022737"/>
    </source>
</evidence>
<dbReference type="STRING" id="40149.A0A0E0DAQ8"/>
<keyword evidence="3 6" id="KW-0863">Zinc-finger</keyword>
<reference evidence="9" key="1">
    <citation type="submission" date="2015-04" db="UniProtKB">
        <authorList>
            <consortium name="EnsemblPlants"/>
        </authorList>
    </citation>
    <scope>IDENTIFICATION</scope>
</reference>
<sequence length="394" mass="40568">MADPNGRSRRLPTGDPDQANASPSRPVSAVDGVIGGEGAGEATYSHFPPGAYEPTDVAYGIRDAANDERARARARHDQGGGAHDHHHDRPRQDQRGEAHLHDLPGEKSEVPDVGPSDQQQGKEASDTDMAPLAALAKRSYDVNFPPLHEHRAAPVPAPAPASAPAPAGAMGSSSAQVQGDGAPDNHDHDPRHLPRQDQRGGAHPDDLHGEKTIGSGSDILDDSKRGMINAGPQHGRITTDTTSNGGSGSGSDKGKGVSYAGDKPASSSSSSSSAGQQGSDTDKTPSAAAAASSYAVNFPPLLPAPAPVPTPAPAPAVAGAMGVANAHHKTALCSKWRKGRCHNGATCRYAHGEEEQRIVPEMRVGGGGRPCPELAAAKGWCRYGLNCKYCHGGV</sequence>
<feature type="domain" description="C3H1-type" evidence="8">
    <location>
        <begin position="365"/>
        <end position="394"/>
    </location>
</feature>
<proteinExistence type="predicted"/>
<reference evidence="9" key="2">
    <citation type="submission" date="2018-05" db="EMBL/GenBank/DDBJ databases">
        <title>OmerRS3 (Oryza meridionalis Reference Sequence Version 3).</title>
        <authorList>
            <person name="Zhang J."/>
            <person name="Kudrna D."/>
            <person name="Lee S."/>
            <person name="Talag J."/>
            <person name="Welchert J."/>
            <person name="Wing R.A."/>
        </authorList>
    </citation>
    <scope>NUCLEOTIDE SEQUENCE [LARGE SCALE GENOMIC DNA]</scope>
    <source>
        <strain evidence="9">cv. OR44</strain>
    </source>
</reference>
<keyword evidence="1 6" id="KW-0479">Metal-binding</keyword>
<dbReference type="Gene3D" id="3.30.1370.210">
    <property type="match status" value="1"/>
</dbReference>
<feature type="compositionally biased region" description="Low complexity" evidence="7">
    <location>
        <begin position="164"/>
        <end position="175"/>
    </location>
</feature>
<evidence type="ECO:0000256" key="3">
    <source>
        <dbReference type="ARBA" id="ARBA00022771"/>
    </source>
</evidence>
<organism evidence="9">
    <name type="scientific">Oryza meridionalis</name>
    <dbReference type="NCBI Taxonomy" id="40149"/>
    <lineage>
        <taxon>Eukaryota</taxon>
        <taxon>Viridiplantae</taxon>
        <taxon>Streptophyta</taxon>
        <taxon>Embryophyta</taxon>
        <taxon>Tracheophyta</taxon>
        <taxon>Spermatophyta</taxon>
        <taxon>Magnoliopsida</taxon>
        <taxon>Liliopsida</taxon>
        <taxon>Poales</taxon>
        <taxon>Poaceae</taxon>
        <taxon>BOP clade</taxon>
        <taxon>Oryzoideae</taxon>
        <taxon>Oryzeae</taxon>
        <taxon>Oryzinae</taxon>
        <taxon>Oryza</taxon>
    </lineage>
</organism>
<keyword evidence="10" id="KW-1185">Reference proteome</keyword>
<dbReference type="FunFam" id="4.10.1000.10:FF:000003">
    <property type="entry name" value="Zinc finger CCCH domain-containing protein"/>
    <property type="match status" value="1"/>
</dbReference>
<feature type="compositionally biased region" description="Basic and acidic residues" evidence="7">
    <location>
        <begin position="64"/>
        <end position="110"/>
    </location>
</feature>
<dbReference type="Proteomes" id="UP000008021">
    <property type="component" value="Chromosome 4"/>
</dbReference>